<dbReference type="SUPFAM" id="SSF52980">
    <property type="entry name" value="Restriction endonuclease-like"/>
    <property type="match status" value="1"/>
</dbReference>
<dbReference type="PANTHER" id="PTHR11070">
    <property type="entry name" value="UVRD / RECB / PCRA DNA HELICASE FAMILY MEMBER"/>
    <property type="match status" value="1"/>
</dbReference>
<dbReference type="InterPro" id="IPR038726">
    <property type="entry name" value="PDDEXK_AddAB-type"/>
</dbReference>
<dbReference type="InterPro" id="IPR011604">
    <property type="entry name" value="PDDEXK-like_dom_sf"/>
</dbReference>
<evidence type="ECO:0000256" key="14">
    <source>
        <dbReference type="ARBA" id="ARBA00048988"/>
    </source>
</evidence>
<proteinExistence type="inferred from homology"/>
<dbReference type="InterPro" id="IPR011335">
    <property type="entry name" value="Restrct_endonuc-II-like"/>
</dbReference>
<dbReference type="SUPFAM" id="SSF52540">
    <property type="entry name" value="P-loop containing nucleoside triphosphate hydrolases"/>
    <property type="match status" value="1"/>
</dbReference>
<feature type="domain" description="UvrD-like helicase ATP-binding" evidence="17">
    <location>
        <begin position="1"/>
        <end position="463"/>
    </location>
</feature>
<comment type="catalytic activity">
    <reaction evidence="15">
        <text>Exonucleolytic cleavage (in the presence of ATP) in either 5'- to 3'- or 3'- to 5'-direction to yield 5'-phosphooligonucleotides.</text>
        <dbReference type="EC" id="3.1.11.5"/>
    </reaction>
</comment>
<comment type="domain">
    <text evidence="15">The N-terminal DNA-binding domain is a ssDNA-dependent ATPase and has ATP-dependent 3'-5' helicase function. This domain interacts with RecC.</text>
</comment>
<evidence type="ECO:0000256" key="10">
    <source>
        <dbReference type="ARBA" id="ARBA00023125"/>
    </source>
</evidence>
<evidence type="ECO:0000256" key="11">
    <source>
        <dbReference type="ARBA" id="ARBA00023204"/>
    </source>
</evidence>
<dbReference type="InterPro" id="IPR014016">
    <property type="entry name" value="UvrD-like_ATP-bd"/>
</dbReference>
<evidence type="ECO:0000256" key="2">
    <source>
        <dbReference type="ARBA" id="ARBA00022723"/>
    </source>
</evidence>
<dbReference type="Gene3D" id="1.10.486.10">
    <property type="entry name" value="PCRA, domain 4"/>
    <property type="match status" value="1"/>
</dbReference>
<comment type="subunit">
    <text evidence="15">Heterotrimer of RecB, RecC and RecD. All subunits contribute to DNA-binding. Interacts with RecA.</text>
</comment>
<evidence type="ECO:0000259" key="18">
    <source>
        <dbReference type="PROSITE" id="PS51217"/>
    </source>
</evidence>
<evidence type="ECO:0000256" key="1">
    <source>
        <dbReference type="ARBA" id="ARBA00022722"/>
    </source>
</evidence>
<feature type="region of interest" description="Nuclease activity, interacts with RecD and RecA" evidence="15">
    <location>
        <begin position="939"/>
        <end position="1246"/>
    </location>
</feature>
<dbReference type="Gene3D" id="3.40.50.300">
    <property type="entry name" value="P-loop containing nucleotide triphosphate hydrolases"/>
    <property type="match status" value="2"/>
</dbReference>
<keyword evidence="11 15" id="KW-0234">DNA repair</keyword>
<accession>C3X9A8</accession>
<evidence type="ECO:0000259" key="17">
    <source>
        <dbReference type="PROSITE" id="PS51198"/>
    </source>
</evidence>
<dbReference type="GO" id="GO:0009338">
    <property type="term" value="C:exodeoxyribonuclease V complex"/>
    <property type="evidence" value="ECO:0007669"/>
    <property type="project" value="TreeGrafter"/>
</dbReference>
<name>C3X9A8_OXAFO</name>
<dbReference type="CDD" id="cd22352">
    <property type="entry name" value="RecB_C-like"/>
    <property type="match status" value="1"/>
</dbReference>
<keyword evidence="12 15" id="KW-0413">Isomerase</keyword>
<dbReference type="GO" id="GO:0000724">
    <property type="term" value="P:double-strand break repair via homologous recombination"/>
    <property type="evidence" value="ECO:0007669"/>
    <property type="project" value="UniProtKB-UniRule"/>
</dbReference>
<dbReference type="EC" id="5.6.2.4" evidence="15"/>
<protein>
    <recommendedName>
        <fullName evidence="15">RecBCD enzyme subunit RecB</fullName>
        <ecNumber evidence="15">3.1.11.5</ecNumber>
        <ecNumber evidence="15">5.6.2.4</ecNumber>
    </recommendedName>
    <alternativeName>
        <fullName evidence="15">DNA 3'-5' helicase subunit RecB</fullName>
    </alternativeName>
    <alternativeName>
        <fullName evidence="15">Exonuclease V subunit RecB</fullName>
        <shortName evidence="15">ExoV subunit RecB</shortName>
    </alternativeName>
    <alternativeName>
        <fullName evidence="15">Helicase/nuclease RecBCD subunit RecB</fullName>
    </alternativeName>
</protein>
<dbReference type="EC" id="3.1.11.5" evidence="15"/>
<keyword evidence="9 15" id="KW-0460">Magnesium</keyword>
<organism evidence="19 20">
    <name type="scientific">Oxalobacter formigenes OXCC13</name>
    <dbReference type="NCBI Taxonomy" id="556269"/>
    <lineage>
        <taxon>Bacteria</taxon>
        <taxon>Pseudomonadati</taxon>
        <taxon>Pseudomonadota</taxon>
        <taxon>Betaproteobacteria</taxon>
        <taxon>Burkholderiales</taxon>
        <taxon>Oxalobacteraceae</taxon>
        <taxon>Oxalobacter</taxon>
    </lineage>
</organism>
<evidence type="ECO:0000256" key="15">
    <source>
        <dbReference type="HAMAP-Rule" id="MF_01485"/>
    </source>
</evidence>
<dbReference type="GO" id="GO:0005829">
    <property type="term" value="C:cytosol"/>
    <property type="evidence" value="ECO:0007669"/>
    <property type="project" value="TreeGrafter"/>
</dbReference>
<evidence type="ECO:0000256" key="6">
    <source>
        <dbReference type="ARBA" id="ARBA00022806"/>
    </source>
</evidence>
<dbReference type="InterPro" id="IPR000212">
    <property type="entry name" value="DNA_helicase_UvrD/REP"/>
</dbReference>
<comment type="similarity">
    <text evidence="15">Belongs to the helicase family. UvrD subfamily.</text>
</comment>
<evidence type="ECO:0000256" key="8">
    <source>
        <dbReference type="ARBA" id="ARBA00022840"/>
    </source>
</evidence>
<dbReference type="HAMAP" id="MF_01485">
    <property type="entry name" value="RecB"/>
    <property type="match status" value="1"/>
</dbReference>
<comment type="catalytic activity">
    <reaction evidence="13 15">
        <text>Couples ATP hydrolysis with the unwinding of duplex DNA by translocating in the 3'-5' direction.</text>
        <dbReference type="EC" id="5.6.2.4"/>
    </reaction>
</comment>
<feature type="region of interest" description="DNA-binding and helicase activity, interacts with RecC" evidence="15">
    <location>
        <begin position="1"/>
        <end position="905"/>
    </location>
</feature>
<comment type="domain">
    <text evidence="15">The C-terminal domain has nuclease activity and interacts with RecD. It interacts with RecA, facilitating its loading onto ssDNA.</text>
</comment>
<sequence>MSFPEEFDVFNCPLSGRILIEASAGTGKTWNIGGLYLRLLLEKQLEVKQILVVTFTRAATAELRDRIRGRIAKALSYLNGVDDLADDTFLLELLGRQLETGNTHAELTSRLQLAFESFDQAAIFTIHSFCQRALATTAFSAGVAFTVRTETVDEEMVLEAVQDFWRRHIANGHLSAAFSAWLEKKRVTPEKLMLLLRRHLRKPLAHVLWPDEIGAAGNQDDNPQASGLETAFHEARVCWHTRREEVLEIMMSSSADLNQQRYKPSAIESAFGAFDRLFATGDPLGMVDSVGKTELLTTSKLLASTKKDRTTPKHLFFGLAEKLVIECQQTEADLSMAWMRLLKRFLEETVALLKAKKQEKRVVAFDDMLIDLYKALHNPELPWLPDVLRQQFPAALIDEFQDTDPLQYAIFRSIYGESDLPVFMVGDPKQAIYSFRNADLHTYFAARSEVDYHYTLPENHRSTAGLIEACNTVFSVNSRAFLQSGLDFLPVRNGNRERPELLDLSETESEASLTIWRLPDENGEWIERTKAKERAIEATADEIARLLNASAKGKLTIGEKPVCAGDMAVLVRSHREASMVGNALSRRGIGSVSLSHESVFLSREARELECILAALLSPGSESLLKAALSTEMLGFNAGEMDVLSNDEARLSDCFERFEQYRNSWISNGIGYALRFLMDREGIVKRLLALPDGERRMTNLMHLAELLNRESENNDAPDALLRYLAEKRESDKTGEEEELRLETDRNLVQIMTVHRSKGLEFAFVFCPLLWDGYSRRMPNALEGIEYHDNEKLVIDFREMDKETSQAIKNDQAIETAAESLRLIYVALTRAVYRCYLVAGCYSRSNAKLKTAESQRSLLNWLVAGNGCSPDEWFLWDNRKKEDEIAAGRNAIEEAWKALEGRCRDIVLSDLPENRGVSLTETENGHDTLAAKTFNGRIVSRWRMNSFSGLMRNAVELDESGDHDEYVVAETDGSVVMETAQPELSTIDADDILLFPKGTFAGSCLHAMFENADFTDRESWNTAIESALQQFPQTAEVITVEDGKNSYPDLKAMARRMMEDVLNTLLGDGIVLSSIPNEKRLTELPFCLSEAPVSAKSLNALFKRFDYPVPQLVFDDMNAFLNGFIDLVFEHEGRFYVLDWKSNVLGTNREDYGPAPVAMAMAEHGYHWQYLLYTVALHRFLSLRLPGYDYDRHMGGALYLFIRGVRPQWSNEDGTPSGVFFDKPDRSIIEAIDSLLKPAGMKNRENAP</sequence>
<comment type="function">
    <text evidence="15">A helicase/nuclease that prepares dsDNA breaks (DSB) for recombinational DNA repair. Binds to DSBs and unwinds DNA via a highly rapid and processive ATP-dependent bidirectional helicase activity. Unwinds dsDNA until it encounters a Chi (crossover hotspot instigator) sequence from the 3' direction. Cuts ssDNA a few nucleotides 3' to the Chi site. The properties and activities of the enzyme are changed at Chi. The Chi-altered holoenzyme produces a long 3'-ssDNA overhang and facilitates RecA-binding to the ssDNA for homologous DNA recombination and repair. Holoenzyme degrades any linearized DNA that is unable to undergo homologous recombination. In the holoenzyme this subunit contributes ATPase, 3'-5' helicase, exonuclease activity and loads RecA onto ssDNA.</text>
</comment>
<keyword evidence="2 15" id="KW-0479">Metal-binding</keyword>
<dbReference type="HOGENOM" id="CLU_001114_6_1_4"/>
<evidence type="ECO:0000256" key="5">
    <source>
        <dbReference type="ARBA" id="ARBA00022801"/>
    </source>
</evidence>
<keyword evidence="10 15" id="KW-0238">DNA-binding</keyword>
<keyword evidence="20" id="KW-1185">Reference proteome</keyword>
<dbReference type="Pfam" id="PF12705">
    <property type="entry name" value="PDDEXK_1"/>
    <property type="match status" value="1"/>
</dbReference>
<evidence type="ECO:0000256" key="7">
    <source>
        <dbReference type="ARBA" id="ARBA00022839"/>
    </source>
</evidence>
<keyword evidence="8 15" id="KW-0067">ATP-binding</keyword>
<dbReference type="GO" id="GO:0005524">
    <property type="term" value="F:ATP binding"/>
    <property type="evidence" value="ECO:0007669"/>
    <property type="project" value="UniProtKB-UniRule"/>
</dbReference>
<dbReference type="STRING" id="847.BRW83_1402"/>
<dbReference type="Gene3D" id="3.90.320.10">
    <property type="match status" value="1"/>
</dbReference>
<evidence type="ECO:0000256" key="9">
    <source>
        <dbReference type="ARBA" id="ARBA00022842"/>
    </source>
</evidence>
<dbReference type="NCBIfam" id="TIGR00609">
    <property type="entry name" value="recB"/>
    <property type="match status" value="1"/>
</dbReference>
<keyword evidence="3 15" id="KW-0547">Nucleotide-binding</keyword>
<dbReference type="GO" id="GO:0003677">
    <property type="term" value="F:DNA binding"/>
    <property type="evidence" value="ECO:0007669"/>
    <property type="project" value="UniProtKB-UniRule"/>
</dbReference>
<dbReference type="EMBL" id="GG658170">
    <property type="protein sequence ID" value="EEO29784.1"/>
    <property type="molecule type" value="Genomic_DNA"/>
</dbReference>
<dbReference type="Gene3D" id="1.10.3170.10">
    <property type="entry name" value="Recbcd, chain B, domain 2"/>
    <property type="match status" value="1"/>
</dbReference>
<dbReference type="AlphaFoldDB" id="C3X9A8"/>
<dbReference type="GO" id="GO:0008854">
    <property type="term" value="F:exodeoxyribonuclease V activity"/>
    <property type="evidence" value="ECO:0007669"/>
    <property type="project" value="UniProtKB-EC"/>
</dbReference>
<dbReference type="GO" id="GO:0016887">
    <property type="term" value="F:ATP hydrolysis activity"/>
    <property type="evidence" value="ECO:0007669"/>
    <property type="project" value="RHEA"/>
</dbReference>
<dbReference type="Pfam" id="PF00580">
    <property type="entry name" value="UvrD-helicase"/>
    <property type="match status" value="1"/>
</dbReference>
<reference evidence="19 20" key="1">
    <citation type="submission" date="2009-02" db="EMBL/GenBank/DDBJ databases">
        <title>The Genome Sequence of Oxalobacter formigenes OXCC13.</title>
        <authorList>
            <consortium name="The Broad Institute Genome Sequencing Platform"/>
            <person name="Ward D."/>
            <person name="Young S.K."/>
            <person name="Kodira C.D."/>
            <person name="Zeng Q."/>
            <person name="Koehrsen M."/>
            <person name="Alvarado L."/>
            <person name="Berlin A."/>
            <person name="Borenstein D."/>
            <person name="Chen Z."/>
            <person name="Engels R."/>
            <person name="Freedman E."/>
            <person name="Gellesch M."/>
            <person name="Goldberg J."/>
            <person name="Griggs A."/>
            <person name="Gujja S."/>
            <person name="Heiman D."/>
            <person name="Hepburn T."/>
            <person name="Howarth C."/>
            <person name="Jen D."/>
            <person name="Larson L."/>
            <person name="Lewis B."/>
            <person name="Mehta T."/>
            <person name="Park D."/>
            <person name="Pearson M."/>
            <person name="Roberts A."/>
            <person name="Saif S."/>
            <person name="Shea T."/>
            <person name="Shenoy N."/>
            <person name="Sisk P."/>
            <person name="Stolte C."/>
            <person name="Sykes S."/>
            <person name="Walk T."/>
            <person name="White J."/>
            <person name="Yandava C."/>
            <person name="Allison M.J."/>
            <person name="Lander E."/>
            <person name="Nusbaum C."/>
            <person name="Galagan J."/>
            <person name="Birren B."/>
        </authorList>
    </citation>
    <scope>NUCLEOTIDE SEQUENCE [LARGE SCALE GENOMIC DNA]</scope>
    <source>
        <strain evidence="19 20">OXCC13</strain>
    </source>
</reference>
<dbReference type="PROSITE" id="PS51198">
    <property type="entry name" value="UVRD_HELICASE_ATP_BIND"/>
    <property type="match status" value="1"/>
</dbReference>
<comment type="catalytic activity">
    <reaction evidence="14 15">
        <text>ATP + H2O = ADP + phosphate + H(+)</text>
        <dbReference type="Rhea" id="RHEA:13065"/>
        <dbReference type="ChEBI" id="CHEBI:15377"/>
        <dbReference type="ChEBI" id="CHEBI:15378"/>
        <dbReference type="ChEBI" id="CHEBI:30616"/>
        <dbReference type="ChEBI" id="CHEBI:43474"/>
        <dbReference type="ChEBI" id="CHEBI:456216"/>
        <dbReference type="EC" id="5.6.2.4"/>
    </reaction>
</comment>
<feature type="domain" description="UvrD-like helicase C-terminal" evidence="18">
    <location>
        <begin position="492"/>
        <end position="757"/>
    </location>
</feature>
<dbReference type="GO" id="GO:0000287">
    <property type="term" value="F:magnesium ion binding"/>
    <property type="evidence" value="ECO:0007669"/>
    <property type="project" value="UniProtKB-UniRule"/>
</dbReference>
<keyword evidence="7 15" id="KW-0269">Exonuclease</keyword>
<dbReference type="InterPro" id="IPR014017">
    <property type="entry name" value="DNA_helicase_UvrD-like_C"/>
</dbReference>
<dbReference type="GO" id="GO:0043138">
    <property type="term" value="F:3'-5' DNA helicase activity"/>
    <property type="evidence" value="ECO:0007669"/>
    <property type="project" value="UniProtKB-UniRule"/>
</dbReference>
<comment type="cofactor">
    <cofactor evidence="15">
        <name>Mg(2+)</name>
        <dbReference type="ChEBI" id="CHEBI:18420"/>
    </cofactor>
    <text evidence="15">Binds 1 Mg(2+) ion per subunit.</text>
</comment>
<comment type="miscellaneous">
    <text evidence="15">In the RecBCD complex, RecB has a slow 3'-5' helicase, an exonuclease activity and loads RecA onto ssDNA, RecD has a fast 5'-3' helicase activity, while RecC stimulates the ATPase and processivity of the RecB helicase and contributes to recognition of the Chi site.</text>
</comment>
<keyword evidence="4 15" id="KW-0227">DNA damage</keyword>
<dbReference type="InterPro" id="IPR004586">
    <property type="entry name" value="RecB"/>
</dbReference>
<dbReference type="PROSITE" id="PS51217">
    <property type="entry name" value="UVRD_HELICASE_CTER"/>
    <property type="match status" value="1"/>
</dbReference>
<dbReference type="GeneID" id="77135274"/>
<dbReference type="Pfam" id="PF13361">
    <property type="entry name" value="UvrD_C"/>
    <property type="match status" value="2"/>
</dbReference>
<dbReference type="PANTHER" id="PTHR11070:SF23">
    <property type="entry name" value="RECBCD ENZYME SUBUNIT RECB"/>
    <property type="match status" value="1"/>
</dbReference>
<dbReference type="RefSeq" id="WP_005880531.1">
    <property type="nucleotide sequence ID" value="NZ_CP019430.1"/>
</dbReference>
<dbReference type="Proteomes" id="UP000005089">
    <property type="component" value="Unassembled WGS sequence"/>
</dbReference>
<keyword evidence="6 15" id="KW-0347">Helicase</keyword>
<keyword evidence="5 15" id="KW-0378">Hydrolase</keyword>
<feature type="binding site" evidence="15">
    <location>
        <position position="1124"/>
    </location>
    <ligand>
        <name>Mg(2+)</name>
        <dbReference type="ChEBI" id="CHEBI:18420"/>
    </ligand>
</feature>
<feature type="binding site" evidence="16">
    <location>
        <begin position="22"/>
        <end position="29"/>
    </location>
    <ligand>
        <name>ATP</name>
        <dbReference type="ChEBI" id="CHEBI:30616"/>
    </ligand>
</feature>
<feature type="active site" description="For nuclease activity" evidence="15">
    <location>
        <position position="1137"/>
    </location>
</feature>
<dbReference type="OrthoDB" id="5905204at2"/>
<evidence type="ECO:0000313" key="20">
    <source>
        <dbReference type="Proteomes" id="UP000005089"/>
    </source>
</evidence>
<dbReference type="eggNOG" id="COG1074">
    <property type="taxonomic scope" value="Bacteria"/>
</dbReference>
<dbReference type="InterPro" id="IPR027417">
    <property type="entry name" value="P-loop_NTPase"/>
</dbReference>
<evidence type="ECO:0000256" key="13">
    <source>
        <dbReference type="ARBA" id="ARBA00034617"/>
    </source>
</evidence>
<gene>
    <name evidence="15 19" type="primary">recB</name>
    <name evidence="19" type="ORF">OFBG_00812</name>
</gene>
<feature type="binding site" evidence="15">
    <location>
        <position position="1004"/>
    </location>
    <ligand>
        <name>Mg(2+)</name>
        <dbReference type="ChEBI" id="CHEBI:18420"/>
    </ligand>
</feature>
<evidence type="ECO:0000256" key="16">
    <source>
        <dbReference type="PROSITE-ProRule" id="PRU00560"/>
    </source>
</evidence>
<evidence type="ECO:0000256" key="4">
    <source>
        <dbReference type="ARBA" id="ARBA00022763"/>
    </source>
</evidence>
<evidence type="ECO:0000313" key="19">
    <source>
        <dbReference type="EMBL" id="EEO29784.1"/>
    </source>
</evidence>
<keyword evidence="1 15" id="KW-0540">Nuclease</keyword>
<evidence type="ECO:0000256" key="12">
    <source>
        <dbReference type="ARBA" id="ARBA00023235"/>
    </source>
</evidence>
<feature type="binding site" evidence="15">
    <location>
        <position position="1137"/>
    </location>
    <ligand>
        <name>Mg(2+)</name>
        <dbReference type="ChEBI" id="CHEBI:18420"/>
    </ligand>
</feature>
<evidence type="ECO:0000256" key="3">
    <source>
        <dbReference type="ARBA" id="ARBA00022741"/>
    </source>
</evidence>